<feature type="compositionally biased region" description="Basic and acidic residues" evidence="3">
    <location>
        <begin position="461"/>
        <end position="470"/>
    </location>
</feature>
<dbReference type="Proteomes" id="UP000030748">
    <property type="component" value="Unassembled WGS sequence"/>
</dbReference>
<sequence length="477" mass="52371">MRWERVQRREVSGGPGVRWGHTCNAIRGGKLLYVFGGYGKDQCQTNQLHILDTVNMLWSEPMVKGTPPTPRDSHSCTTVGDNLFVFGGTDGRKPLNDLHILDTSSNTWILPSVRGDGPEPREGHSAALIGKRLFIFGGCGKSDNSEIYYDDLYILNTETFSWKRVVPSGTPPSKRDSHSCSSWKNKIIVIGGEDSCDYYLSDVYILDADTLVWCKLNTTGQLMPPRGGHTTIAFGNKLFVFGGFSDEQSLYDDVYMLDISWTKILANGEGPSGRFSMAGESLDPEMGGVLVFIGGCNKNLEALDDIYYLHTVNIKRTFQAKVIKCMADGYTIETMIDGKPLRGVLLSNKPVSAVMGADYSNRKMEPVKNDGAHVHGDHNSAVESEKSTKHQADDFKQADAVLKETAEVQARMEFAASEMKNHAAAEYSVSQEVPRASEPPMEPENNAGSNGTGNPLPSNAETHKEHDSASFKDQISP</sequence>
<dbReference type="AlphaFoldDB" id="A0A022PP23"/>
<feature type="compositionally biased region" description="Polar residues" evidence="3">
    <location>
        <begin position="446"/>
        <end position="460"/>
    </location>
</feature>
<proteinExistence type="predicted"/>
<protein>
    <submittedName>
        <fullName evidence="4">Uncharacterized protein</fullName>
    </submittedName>
</protein>
<organism evidence="4 5">
    <name type="scientific">Erythranthe guttata</name>
    <name type="common">Yellow monkey flower</name>
    <name type="synonym">Mimulus guttatus</name>
    <dbReference type="NCBI Taxonomy" id="4155"/>
    <lineage>
        <taxon>Eukaryota</taxon>
        <taxon>Viridiplantae</taxon>
        <taxon>Streptophyta</taxon>
        <taxon>Embryophyta</taxon>
        <taxon>Tracheophyta</taxon>
        <taxon>Spermatophyta</taxon>
        <taxon>Magnoliopsida</taxon>
        <taxon>eudicotyledons</taxon>
        <taxon>Gunneridae</taxon>
        <taxon>Pentapetalae</taxon>
        <taxon>asterids</taxon>
        <taxon>lamiids</taxon>
        <taxon>Lamiales</taxon>
        <taxon>Phrymaceae</taxon>
        <taxon>Erythranthe</taxon>
    </lineage>
</organism>
<reference evidence="4 5" key="1">
    <citation type="journal article" date="2013" name="Proc. Natl. Acad. Sci. U.S.A.">
        <title>Fine-scale variation in meiotic recombination in Mimulus inferred from population shotgun sequencing.</title>
        <authorList>
            <person name="Hellsten U."/>
            <person name="Wright K.M."/>
            <person name="Jenkins J."/>
            <person name="Shu S."/>
            <person name="Yuan Y."/>
            <person name="Wessler S.R."/>
            <person name="Schmutz J."/>
            <person name="Willis J.H."/>
            <person name="Rokhsar D.S."/>
        </authorList>
    </citation>
    <scope>NUCLEOTIDE SEQUENCE [LARGE SCALE GENOMIC DNA]</scope>
    <source>
        <strain evidence="5">cv. DUN x IM62</strain>
    </source>
</reference>
<evidence type="ECO:0000313" key="5">
    <source>
        <dbReference type="Proteomes" id="UP000030748"/>
    </source>
</evidence>
<dbReference type="PANTHER" id="PTHR46093:SF3">
    <property type="entry name" value="ACYL-COA-BINDING DOMAIN-CONTAINING PROTEIN 4"/>
    <property type="match status" value="1"/>
</dbReference>
<dbReference type="Pfam" id="PF01344">
    <property type="entry name" value="Kelch_1"/>
    <property type="match status" value="1"/>
</dbReference>
<evidence type="ECO:0000256" key="1">
    <source>
        <dbReference type="ARBA" id="ARBA00022441"/>
    </source>
</evidence>
<name>A0A022PP23_ERYGU</name>
<gene>
    <name evidence="4" type="ORF">MIMGU_mgv1a005596mg</name>
</gene>
<evidence type="ECO:0000313" key="4">
    <source>
        <dbReference type="EMBL" id="EYU18032.1"/>
    </source>
</evidence>
<keyword evidence="2" id="KW-0677">Repeat</keyword>
<keyword evidence="5" id="KW-1185">Reference proteome</keyword>
<dbReference type="EMBL" id="KI632341">
    <property type="protein sequence ID" value="EYU18032.1"/>
    <property type="molecule type" value="Genomic_DNA"/>
</dbReference>
<feature type="region of interest" description="Disordered" evidence="3">
    <location>
        <begin position="422"/>
        <end position="477"/>
    </location>
</feature>
<dbReference type="InterPro" id="IPR011043">
    <property type="entry name" value="Gal_Oxase/kelch_b-propeller"/>
</dbReference>
<dbReference type="Gene3D" id="2.120.10.80">
    <property type="entry name" value="Kelch-type beta propeller"/>
    <property type="match status" value="2"/>
</dbReference>
<accession>A0A022PP23</accession>
<feature type="region of interest" description="Disordered" evidence="3">
    <location>
        <begin position="363"/>
        <end position="392"/>
    </location>
</feature>
<dbReference type="InterPro" id="IPR015915">
    <property type="entry name" value="Kelch-typ_b-propeller"/>
</dbReference>
<dbReference type="InterPro" id="IPR006652">
    <property type="entry name" value="Kelch_1"/>
</dbReference>
<dbReference type="Pfam" id="PF24681">
    <property type="entry name" value="Kelch_KLHDC2_KLHL20_DRC7"/>
    <property type="match status" value="1"/>
</dbReference>
<dbReference type="STRING" id="4155.A0A022PP23"/>
<evidence type="ECO:0000256" key="3">
    <source>
        <dbReference type="SAM" id="MobiDB-lite"/>
    </source>
</evidence>
<dbReference type="SUPFAM" id="SSF50965">
    <property type="entry name" value="Galactose oxidase, central domain"/>
    <property type="match status" value="1"/>
</dbReference>
<keyword evidence="1" id="KW-0880">Kelch repeat</keyword>
<evidence type="ECO:0000256" key="2">
    <source>
        <dbReference type="ARBA" id="ARBA00022737"/>
    </source>
</evidence>
<dbReference type="PANTHER" id="PTHR46093">
    <property type="entry name" value="ACYL-COA-BINDING DOMAIN-CONTAINING PROTEIN 5"/>
    <property type="match status" value="1"/>
</dbReference>